<keyword evidence="1" id="KW-1133">Transmembrane helix</keyword>
<dbReference type="InterPro" id="IPR058058">
    <property type="entry name" value="CBU_0592-like"/>
</dbReference>
<evidence type="ECO:0000313" key="4">
    <source>
        <dbReference type="Proteomes" id="UP001237105"/>
    </source>
</evidence>
<reference evidence="3 4" key="1">
    <citation type="submission" date="2023-05" db="EMBL/GenBank/DDBJ databases">
        <title>Draft genome sequence of Streptomyces sp. B-S-A12 isolated from a cave soil in Thailand.</title>
        <authorList>
            <person name="Chamroensaksri N."/>
            <person name="Muangham S."/>
        </authorList>
    </citation>
    <scope>NUCLEOTIDE SEQUENCE [LARGE SCALE GENOMIC DNA]</scope>
    <source>
        <strain evidence="3 4">B-S-A12</strain>
    </source>
</reference>
<name>A0ABT6ST77_9ACTN</name>
<keyword evidence="1" id="KW-0472">Membrane</keyword>
<feature type="transmembrane region" description="Helical" evidence="1">
    <location>
        <begin position="6"/>
        <end position="25"/>
    </location>
</feature>
<keyword evidence="1" id="KW-0812">Transmembrane</keyword>
<proteinExistence type="predicted"/>
<dbReference type="RefSeq" id="WP_282534459.1">
    <property type="nucleotide sequence ID" value="NZ_JASCIS010000006.1"/>
</dbReference>
<protein>
    <recommendedName>
        <fullName evidence="2">CBU-0592-like domain-containing protein</fullName>
    </recommendedName>
</protein>
<feature type="transmembrane region" description="Helical" evidence="1">
    <location>
        <begin position="58"/>
        <end position="74"/>
    </location>
</feature>
<accession>A0ABT6ST77</accession>
<dbReference type="Pfam" id="PF26604">
    <property type="entry name" value="CBU_0592"/>
    <property type="match status" value="1"/>
</dbReference>
<dbReference type="Proteomes" id="UP001237105">
    <property type="component" value="Unassembled WGS sequence"/>
</dbReference>
<dbReference type="EMBL" id="JASCIS010000006">
    <property type="protein sequence ID" value="MDI3418546.1"/>
    <property type="molecule type" value="Genomic_DNA"/>
</dbReference>
<evidence type="ECO:0000256" key="1">
    <source>
        <dbReference type="SAM" id="Phobius"/>
    </source>
</evidence>
<keyword evidence="4" id="KW-1185">Reference proteome</keyword>
<evidence type="ECO:0000259" key="2">
    <source>
        <dbReference type="Pfam" id="PF26604"/>
    </source>
</evidence>
<evidence type="ECO:0000313" key="3">
    <source>
        <dbReference type="EMBL" id="MDI3418546.1"/>
    </source>
</evidence>
<comment type="caution">
    <text evidence="3">The sequence shown here is derived from an EMBL/GenBank/DDBJ whole genome shotgun (WGS) entry which is preliminary data.</text>
</comment>
<dbReference type="NCBIfam" id="NF047864">
    <property type="entry name" value="CBU_0592_membra"/>
    <property type="match status" value="1"/>
</dbReference>
<gene>
    <name evidence="3" type="ORF">QIT00_08210</name>
</gene>
<organism evidence="3 4">
    <name type="scientific">Streptomyces luteolus</name>
    <dbReference type="NCBI Taxonomy" id="3043615"/>
    <lineage>
        <taxon>Bacteria</taxon>
        <taxon>Bacillati</taxon>
        <taxon>Actinomycetota</taxon>
        <taxon>Actinomycetes</taxon>
        <taxon>Kitasatosporales</taxon>
        <taxon>Streptomycetaceae</taxon>
        <taxon>Streptomyces</taxon>
    </lineage>
</organism>
<sequence length="103" mass="11025">MLFFEYVQIAAALMMITTFALLSTGTIHPRKSVYPVLLLTESSVMLAGSLVLGKQTGIILLETAWIVIAAASLARRQLELAKVRSGRATDSTTTTCACAQVAH</sequence>
<feature type="domain" description="CBU-0592-like" evidence="2">
    <location>
        <begin position="5"/>
        <end position="76"/>
    </location>
</feature>